<feature type="transmembrane region" description="Helical" evidence="1">
    <location>
        <begin position="21"/>
        <end position="38"/>
    </location>
</feature>
<gene>
    <name evidence="2" type="ORF">J27TS8_28120</name>
</gene>
<dbReference type="AlphaFoldDB" id="A0A919WJH7"/>
<dbReference type="Proteomes" id="UP000682111">
    <property type="component" value="Unassembled WGS sequence"/>
</dbReference>
<sequence length="46" mass="5105">MLCYFINKEAHNRGGEKMEELSVTLAIASLIVLVYYIGNAITSAEK</sequence>
<keyword evidence="1" id="KW-0812">Transmembrane</keyword>
<evidence type="ECO:0000313" key="3">
    <source>
        <dbReference type="Proteomes" id="UP000682111"/>
    </source>
</evidence>
<evidence type="ECO:0000313" key="2">
    <source>
        <dbReference type="EMBL" id="GIN62819.1"/>
    </source>
</evidence>
<keyword evidence="1" id="KW-0472">Membrane</keyword>
<dbReference type="EMBL" id="BORC01000004">
    <property type="protein sequence ID" value="GIN62819.1"/>
    <property type="molecule type" value="Genomic_DNA"/>
</dbReference>
<name>A0A919WJH7_9BACI</name>
<reference evidence="2" key="1">
    <citation type="submission" date="2021-03" db="EMBL/GenBank/DDBJ databases">
        <title>Antimicrobial resistance genes in bacteria isolated from Japanese honey, and their potential for conferring macrolide and lincosamide resistance in the American foulbrood pathogen Paenibacillus larvae.</title>
        <authorList>
            <person name="Okamoto M."/>
            <person name="Kumagai M."/>
            <person name="Kanamori H."/>
            <person name="Takamatsu D."/>
        </authorList>
    </citation>
    <scope>NUCLEOTIDE SEQUENCE</scope>
    <source>
        <strain evidence="2">J27TS8</strain>
    </source>
</reference>
<protein>
    <submittedName>
        <fullName evidence="2">Uncharacterized protein</fullName>
    </submittedName>
</protein>
<comment type="caution">
    <text evidence="2">The sequence shown here is derived from an EMBL/GenBank/DDBJ whole genome shotgun (WGS) entry which is preliminary data.</text>
</comment>
<accession>A0A919WJH7</accession>
<organism evidence="2 3">
    <name type="scientific">Robertmurraya siralis</name>
    <dbReference type="NCBI Taxonomy" id="77777"/>
    <lineage>
        <taxon>Bacteria</taxon>
        <taxon>Bacillati</taxon>
        <taxon>Bacillota</taxon>
        <taxon>Bacilli</taxon>
        <taxon>Bacillales</taxon>
        <taxon>Bacillaceae</taxon>
        <taxon>Robertmurraya</taxon>
    </lineage>
</organism>
<keyword evidence="1" id="KW-1133">Transmembrane helix</keyword>
<keyword evidence="3" id="KW-1185">Reference proteome</keyword>
<evidence type="ECO:0000256" key="1">
    <source>
        <dbReference type="SAM" id="Phobius"/>
    </source>
</evidence>
<proteinExistence type="predicted"/>